<dbReference type="Proteomes" id="UP000254792">
    <property type="component" value="Chromosome"/>
</dbReference>
<evidence type="ECO:0008006" key="4">
    <source>
        <dbReference type="Google" id="ProtNLM"/>
    </source>
</evidence>
<dbReference type="SUPFAM" id="SSF53098">
    <property type="entry name" value="Ribonuclease H-like"/>
    <property type="match status" value="1"/>
</dbReference>
<dbReference type="RefSeq" id="WP_115558470.1">
    <property type="nucleotide sequence ID" value="NZ_CP031376.1"/>
</dbReference>
<evidence type="ECO:0000313" key="2">
    <source>
        <dbReference type="EMBL" id="AXK51576.1"/>
    </source>
</evidence>
<proteinExistence type="predicted"/>
<dbReference type="PANTHER" id="PTHR46889:SF4">
    <property type="entry name" value="TRANSPOSASE INSO FOR INSERTION SEQUENCE ELEMENT IS911B-RELATED"/>
    <property type="match status" value="1"/>
</dbReference>
<dbReference type="AlphaFoldDB" id="A0A345Z4P7"/>
<dbReference type="InterPro" id="IPR050900">
    <property type="entry name" value="Transposase_IS3/IS150/IS904"/>
</dbReference>
<dbReference type="PANTHER" id="PTHR46889">
    <property type="entry name" value="TRANSPOSASE INSF FOR INSERTION SEQUENCE IS3B-RELATED"/>
    <property type="match status" value="1"/>
</dbReference>
<evidence type="ECO:0000256" key="1">
    <source>
        <dbReference type="SAM" id="Coils"/>
    </source>
</evidence>
<protein>
    <recommendedName>
        <fullName evidence="4">Transposase</fullName>
    </recommendedName>
</protein>
<dbReference type="InterPro" id="IPR012337">
    <property type="entry name" value="RNaseH-like_sf"/>
</dbReference>
<dbReference type="GO" id="GO:0003676">
    <property type="term" value="F:nucleic acid binding"/>
    <property type="evidence" value="ECO:0007669"/>
    <property type="project" value="InterPro"/>
</dbReference>
<dbReference type="KEGG" id="salx:SALLE_v1c09060"/>
<sequence>MPQKPYSQELKLLIIELYNKGFSASELAKDYDIKSGPQLIKLWVSMYNQSIKNAGNKLSCKGDYILKKDVSNKVLTDKIEELQKQLKKKDEEFLKLQIEKEFMEKCMPSCMNYSRQQVMMIQATREYKYKAFCLIYEIEFRKVLSIAKMCKIAKVSRSKYQKFKKDNLLLNNISKNDYKFNSSTLPIFQSKIKHDVIQLINEFFKENKISSGAKNIKLWIKSVFNIKVSVKTILKIMKDNEFKFQSPYRFKRSKILGRDLMEKTIRADLIENNFSANNCGEKIGIDGTVLKLLIDGKKVELLCEIAYDFYSRKVIGWKFGTSENAQIVLDVIKQVHKYCLKNSFNDAIIQSDRGRANASIIVKNFEEKQNNFIMSMSKAGFKHNAPTESMNGWIKTIFFKTCGIEFDSIENFENEFSKFVFAKNNLQNLRY</sequence>
<organism evidence="2 3">
    <name type="scientific">Spiroplasma alleghenense</name>
    <dbReference type="NCBI Taxonomy" id="216931"/>
    <lineage>
        <taxon>Bacteria</taxon>
        <taxon>Bacillati</taxon>
        <taxon>Mycoplasmatota</taxon>
        <taxon>Mollicutes</taxon>
        <taxon>Entomoplasmatales</taxon>
        <taxon>Spiroplasmataceae</taxon>
        <taxon>Spiroplasma</taxon>
    </lineage>
</organism>
<reference evidence="2 3" key="1">
    <citation type="submission" date="2018-07" db="EMBL/GenBank/DDBJ databases">
        <title>Complete genome sequence of Spiroplasma alleghenense PLHS-1 (ATCC 51752).</title>
        <authorList>
            <person name="Chou L."/>
            <person name="Lee T.-Y."/>
            <person name="Tsai Y.-M."/>
            <person name="Kuo C.-H."/>
        </authorList>
    </citation>
    <scope>NUCLEOTIDE SEQUENCE [LARGE SCALE GENOMIC DNA]</scope>
    <source>
        <strain evidence="2 3">PLHS-1</strain>
    </source>
</reference>
<dbReference type="InterPro" id="IPR036397">
    <property type="entry name" value="RNaseH_sf"/>
</dbReference>
<accession>A0A345Z4P7</accession>
<dbReference type="SUPFAM" id="SSF46689">
    <property type="entry name" value="Homeodomain-like"/>
    <property type="match status" value="1"/>
</dbReference>
<evidence type="ECO:0000313" key="3">
    <source>
        <dbReference type="Proteomes" id="UP000254792"/>
    </source>
</evidence>
<keyword evidence="3" id="KW-1185">Reference proteome</keyword>
<feature type="coiled-coil region" evidence="1">
    <location>
        <begin position="72"/>
        <end position="99"/>
    </location>
</feature>
<keyword evidence="1" id="KW-0175">Coiled coil</keyword>
<dbReference type="Gene3D" id="3.30.420.10">
    <property type="entry name" value="Ribonuclease H-like superfamily/Ribonuclease H"/>
    <property type="match status" value="1"/>
</dbReference>
<dbReference type="EMBL" id="CP031376">
    <property type="protein sequence ID" value="AXK51576.1"/>
    <property type="molecule type" value="Genomic_DNA"/>
</dbReference>
<dbReference type="InterPro" id="IPR009057">
    <property type="entry name" value="Homeodomain-like_sf"/>
</dbReference>
<name>A0A345Z4P7_9MOLU</name>
<gene>
    <name evidence="2" type="ORF">SALLE_v1c09060</name>
</gene>
<dbReference type="OrthoDB" id="391330at2"/>